<feature type="chain" id="PRO_5016579323" evidence="1">
    <location>
        <begin position="22"/>
        <end position="255"/>
    </location>
</feature>
<organism evidence="2 3">
    <name type="scientific">Bremerella cremea</name>
    <dbReference type="NCBI Taxonomy" id="1031537"/>
    <lineage>
        <taxon>Bacteria</taxon>
        <taxon>Pseudomonadati</taxon>
        <taxon>Planctomycetota</taxon>
        <taxon>Planctomycetia</taxon>
        <taxon>Pirellulales</taxon>
        <taxon>Pirellulaceae</taxon>
        <taxon>Bremerella</taxon>
    </lineage>
</organism>
<evidence type="ECO:0000313" key="2">
    <source>
        <dbReference type="EMBL" id="RCS40585.1"/>
    </source>
</evidence>
<dbReference type="EMBL" id="QPEX01000046">
    <property type="protein sequence ID" value="RCS40585.1"/>
    <property type="molecule type" value="Genomic_DNA"/>
</dbReference>
<gene>
    <name evidence="2" type="ORF">DTL42_24755</name>
</gene>
<reference evidence="2 3" key="1">
    <citation type="submission" date="2018-07" db="EMBL/GenBank/DDBJ databases">
        <title>Comparative genomes isolates from brazilian mangrove.</title>
        <authorList>
            <person name="De Araujo J.E."/>
            <person name="Taketani R.G."/>
            <person name="Silva M.C.P."/>
            <person name="Lourenco M.V."/>
            <person name="Oliveira V.M."/>
            <person name="Andreote F.D."/>
        </authorList>
    </citation>
    <scope>NUCLEOTIDE SEQUENCE [LARGE SCALE GENOMIC DNA]</scope>
    <source>
        <strain evidence="2 3">HEX PRIS-MGV</strain>
    </source>
</reference>
<dbReference type="Proteomes" id="UP000253562">
    <property type="component" value="Unassembled WGS sequence"/>
</dbReference>
<dbReference type="OrthoDB" id="291967at2"/>
<dbReference type="InterPro" id="IPR038591">
    <property type="entry name" value="NolW-like_sf"/>
</dbReference>
<protein>
    <submittedName>
        <fullName evidence="2">Uncharacterized protein</fullName>
    </submittedName>
</protein>
<dbReference type="Gene3D" id="3.55.50.30">
    <property type="match status" value="1"/>
</dbReference>
<evidence type="ECO:0000256" key="1">
    <source>
        <dbReference type="SAM" id="SignalP"/>
    </source>
</evidence>
<proteinExistence type="predicted"/>
<comment type="caution">
    <text evidence="2">The sequence shown here is derived from an EMBL/GenBank/DDBJ whole genome shotgun (WGS) entry which is preliminary data.</text>
</comment>
<evidence type="ECO:0000313" key="3">
    <source>
        <dbReference type="Proteomes" id="UP000253562"/>
    </source>
</evidence>
<dbReference type="AlphaFoldDB" id="A0A368KMM1"/>
<dbReference type="RefSeq" id="WP_114373387.1">
    <property type="nucleotide sequence ID" value="NZ_QPEX01000046.1"/>
</dbReference>
<sequence length="255" mass="28141">MRHAYTWAILLVTLSTGSAWAQSSGGFGTMDSGIGEVSPGGGFGAEYGGGFGYGTMGPTDYHGIHAYRENPNDGGKLQVIWTGPEAAKSQAIYERLSQEESKLRFIDTPLEEVAEYLKRLHNVSILLDLEELKKNKLDHELPITIDITDQSAQVALDLLCDRYHLGWYVEKGVLMITTQEDAERHSSVRIYKLHQLNANGVVTIVTKMVQPKSWATNDGDADIVAIADRQMLVIRQNRAAHAEIETLLKSLEAAK</sequence>
<keyword evidence="1" id="KW-0732">Signal</keyword>
<feature type="signal peptide" evidence="1">
    <location>
        <begin position="1"/>
        <end position="21"/>
    </location>
</feature>
<name>A0A368KMM1_9BACT</name>
<accession>A0A368KMM1</accession>
<dbReference type="Gene3D" id="3.30.1370.120">
    <property type="match status" value="1"/>
</dbReference>